<name>A0A1I0NHZ2_9BACT</name>
<keyword evidence="3" id="KW-0472">Membrane</keyword>
<keyword evidence="1" id="KW-0802">TPR repeat</keyword>
<keyword evidence="3" id="KW-1133">Transmembrane helix</keyword>
<keyword evidence="2" id="KW-0175">Coiled coil</keyword>
<dbReference type="SMART" id="SM00028">
    <property type="entry name" value="TPR"/>
    <property type="match status" value="2"/>
</dbReference>
<dbReference type="InterPro" id="IPR016032">
    <property type="entry name" value="Sig_transdc_resp-reg_C-effctor"/>
</dbReference>
<sequence>MRKVPFYIVLMLLLLCGCKGERMYSRLMEIRTIAIDHPDSALTLLDSLKPQMAEWPKSDRMRYELVRMMTENIAGVVFKSDSLVNILADYYKDGSSNDRMLVHYLQGRVYLHMGESPQAIQYFYKAIEQADTTSQECDFDVLERVYNNMRQLFHRQNLPQDEIWACRQLTRCAQRAGDLYTATWAQVNMVRPYWLLGEKDRVLRTIQDGYQRFRQLGYPEEAAYYFKTAAYIYVERNEFDKARKALEIFEKEWGCFNADGEIKKGEEHYYVIKGHYYLAINENDSAVACFRKAIRGKYRDECYMGMAEIYRRKRNIDSAVYYSKLNDEAQISKSNEMRTDVIRQMGALYNYNRIQKMAEQEAEKSRTARVRIRRLSCFTLMVIGSFLFFFVRYQKRKQKRIQMLDEALKATEIERRNVQEELSKLKAKDFDNLIREKEQKVKELSQTIEGLQSEGAMPVVVNSIEHFSSSKVAVLFAKKANDKLSKSVPTEAEWRMLISQFGKDMPAAFGIMGNGENLSPQELRVCILLLLGYPEKTIASLLATSSQVVTTSKARVNKKLFGNEEAKTLKKNLISALKHV</sequence>
<gene>
    <name evidence="4" type="ORF">SAMN04487850_1263</name>
</gene>
<reference evidence="4 5" key="1">
    <citation type="submission" date="2016-10" db="EMBL/GenBank/DDBJ databases">
        <authorList>
            <person name="de Groot N.N."/>
        </authorList>
    </citation>
    <scope>NUCLEOTIDE SEQUENCE [LARGE SCALE GENOMIC DNA]</scope>
    <source>
        <strain evidence="4 5">TC2-24</strain>
    </source>
</reference>
<dbReference type="RefSeq" id="WP_143065737.1">
    <property type="nucleotide sequence ID" value="NZ_FOIQ01000002.1"/>
</dbReference>
<feature type="repeat" description="TPR" evidence="1">
    <location>
        <begin position="100"/>
        <end position="133"/>
    </location>
</feature>
<dbReference type="PROSITE" id="PS50005">
    <property type="entry name" value="TPR"/>
    <property type="match status" value="1"/>
</dbReference>
<evidence type="ECO:0000256" key="2">
    <source>
        <dbReference type="SAM" id="Coils"/>
    </source>
</evidence>
<dbReference type="Pfam" id="PF13181">
    <property type="entry name" value="TPR_8"/>
    <property type="match status" value="2"/>
</dbReference>
<organism evidence="4 5">
    <name type="scientific">Prevotella aff. ruminicola Tc2-24</name>
    <dbReference type="NCBI Taxonomy" id="81582"/>
    <lineage>
        <taxon>Bacteria</taxon>
        <taxon>Pseudomonadati</taxon>
        <taxon>Bacteroidota</taxon>
        <taxon>Bacteroidia</taxon>
        <taxon>Bacteroidales</taxon>
        <taxon>Prevotellaceae</taxon>
        <taxon>Prevotella</taxon>
    </lineage>
</organism>
<feature type="transmembrane region" description="Helical" evidence="3">
    <location>
        <begin position="372"/>
        <end position="393"/>
    </location>
</feature>
<dbReference type="InterPro" id="IPR019734">
    <property type="entry name" value="TPR_rpt"/>
</dbReference>
<evidence type="ECO:0000256" key="1">
    <source>
        <dbReference type="PROSITE-ProRule" id="PRU00339"/>
    </source>
</evidence>
<dbReference type="GO" id="GO:0003677">
    <property type="term" value="F:DNA binding"/>
    <property type="evidence" value="ECO:0007669"/>
    <property type="project" value="InterPro"/>
</dbReference>
<dbReference type="Proteomes" id="UP000199373">
    <property type="component" value="Unassembled WGS sequence"/>
</dbReference>
<accession>A0A1I0NHZ2</accession>
<proteinExistence type="predicted"/>
<dbReference type="GO" id="GO:0006355">
    <property type="term" value="P:regulation of DNA-templated transcription"/>
    <property type="evidence" value="ECO:0007669"/>
    <property type="project" value="InterPro"/>
</dbReference>
<evidence type="ECO:0000313" key="4">
    <source>
        <dbReference type="EMBL" id="SEW01064.1"/>
    </source>
</evidence>
<evidence type="ECO:0000256" key="3">
    <source>
        <dbReference type="SAM" id="Phobius"/>
    </source>
</evidence>
<keyword evidence="3" id="KW-0812">Transmembrane</keyword>
<evidence type="ECO:0000313" key="5">
    <source>
        <dbReference type="Proteomes" id="UP000199373"/>
    </source>
</evidence>
<dbReference type="Gene3D" id="1.25.40.10">
    <property type="entry name" value="Tetratricopeptide repeat domain"/>
    <property type="match status" value="2"/>
</dbReference>
<dbReference type="EMBL" id="FOIQ01000002">
    <property type="protein sequence ID" value="SEW01064.1"/>
    <property type="molecule type" value="Genomic_DNA"/>
</dbReference>
<feature type="coiled-coil region" evidence="2">
    <location>
        <begin position="394"/>
        <end position="454"/>
    </location>
</feature>
<dbReference type="SUPFAM" id="SSF46894">
    <property type="entry name" value="C-terminal effector domain of the bipartite response regulators"/>
    <property type="match status" value="1"/>
</dbReference>
<keyword evidence="5" id="KW-1185">Reference proteome</keyword>
<protein>
    <submittedName>
        <fullName evidence="4">Tetratricopeptide repeat-containing protein</fullName>
    </submittedName>
</protein>
<dbReference type="PROSITE" id="PS51257">
    <property type="entry name" value="PROKAR_LIPOPROTEIN"/>
    <property type="match status" value="1"/>
</dbReference>
<dbReference type="SUPFAM" id="SSF48452">
    <property type="entry name" value="TPR-like"/>
    <property type="match status" value="1"/>
</dbReference>
<dbReference type="AlphaFoldDB" id="A0A1I0NHZ2"/>
<dbReference type="InterPro" id="IPR011990">
    <property type="entry name" value="TPR-like_helical_dom_sf"/>
</dbReference>